<proteinExistence type="inferred from homology"/>
<evidence type="ECO:0000256" key="4">
    <source>
        <dbReference type="ARBA" id="ARBA00022473"/>
    </source>
</evidence>
<evidence type="ECO:0000256" key="2">
    <source>
        <dbReference type="ARBA" id="ARBA00004613"/>
    </source>
</evidence>
<keyword evidence="6 10" id="KW-0765">Sulfation</keyword>
<dbReference type="GO" id="GO:0030154">
    <property type="term" value="P:cell differentiation"/>
    <property type="evidence" value="ECO:0007669"/>
    <property type="project" value="UniProtKB-UniRule"/>
</dbReference>
<keyword evidence="7 10" id="KW-0732">Signal</keyword>
<evidence type="ECO:0000256" key="5">
    <source>
        <dbReference type="ARBA" id="ARBA00022525"/>
    </source>
</evidence>
<keyword evidence="5 10" id="KW-0964">Secreted</keyword>
<comment type="subcellular location">
    <subcellularLocation>
        <location evidence="2 10">Secreted</location>
    </subcellularLocation>
</comment>
<dbReference type="GO" id="GO:0008083">
    <property type="term" value="F:growth factor activity"/>
    <property type="evidence" value="ECO:0007669"/>
    <property type="project" value="UniProtKB-UniRule"/>
</dbReference>
<evidence type="ECO:0000256" key="10">
    <source>
        <dbReference type="RuleBase" id="RU368031"/>
    </source>
</evidence>
<dbReference type="GO" id="GO:0005576">
    <property type="term" value="C:extracellular region"/>
    <property type="evidence" value="ECO:0007669"/>
    <property type="project" value="UniProtKB-SubCell"/>
</dbReference>
<keyword evidence="8 10" id="KW-0221">Differentiation</keyword>
<evidence type="ECO:0000256" key="3">
    <source>
        <dbReference type="ARBA" id="ARBA00010781"/>
    </source>
</evidence>
<comment type="similarity">
    <text evidence="3 10">Belongs to the phytosulfokine family.</text>
</comment>
<dbReference type="Pfam" id="PF06404">
    <property type="entry name" value="PSK"/>
    <property type="match status" value="1"/>
</dbReference>
<keyword evidence="9 10" id="KW-0339">Growth factor</keyword>
<dbReference type="AlphaFoldDB" id="A0A0K9Q2D1"/>
<protein>
    <recommendedName>
        <fullName evidence="10">Phytosulfokine</fullName>
    </recommendedName>
    <component>
        <recommendedName>
            <fullName evidence="10">Phytosulfokine-alpha</fullName>
            <shortName evidence="10">PSK-alpha</shortName>
            <shortName evidence="10">Phytosulfokine-a</shortName>
        </recommendedName>
    </component>
    <component>
        <recommendedName>
            <fullName evidence="10">Phytosulfokine-beta</fullName>
            <shortName evidence="10">PSK-beta</shortName>
            <shortName evidence="10">Phytosulfokine-b</shortName>
        </recommendedName>
    </component>
</protein>
<comment type="PTM">
    <text evidence="10">PSK-alpha is produced by endopeptidase digestion. PSK-beta is produced from PSK-alpha by exopeptidase digestion.</text>
</comment>
<dbReference type="GO" id="GO:0008283">
    <property type="term" value="P:cell population proliferation"/>
    <property type="evidence" value="ECO:0007669"/>
    <property type="project" value="UniProtKB-UniRule"/>
</dbReference>
<dbReference type="PANTHER" id="PTHR33285">
    <property type="entry name" value="PHYTOSULFOKINES 3"/>
    <property type="match status" value="1"/>
</dbReference>
<comment type="PTM">
    <text evidence="10">Sulfation is important for activity and for the binding to a putative membrane receptor.</text>
</comment>
<evidence type="ECO:0000313" key="11">
    <source>
        <dbReference type="EMBL" id="KMZ75428.1"/>
    </source>
</evidence>
<evidence type="ECO:0000256" key="9">
    <source>
        <dbReference type="ARBA" id="ARBA00023030"/>
    </source>
</evidence>
<evidence type="ECO:0000256" key="1">
    <source>
        <dbReference type="ARBA" id="ARBA00003158"/>
    </source>
</evidence>
<evidence type="ECO:0000256" key="6">
    <source>
        <dbReference type="ARBA" id="ARBA00022641"/>
    </source>
</evidence>
<dbReference type="OrthoDB" id="1858282at2759"/>
<sequence>MSKATALVMCLMLSIFLAEGTRPVPKDTGLMADDVGIDTSCVGINEDECLMRRTLVAHVDYIYTQGKKKSP</sequence>
<name>A0A0K9Q2D1_ZOSMR</name>
<dbReference type="STRING" id="29655.A0A0K9Q2D1"/>
<comment type="caution">
    <text evidence="11">The sequence shown here is derived from an EMBL/GenBank/DDBJ whole genome shotgun (WGS) entry which is preliminary data.</text>
</comment>
<dbReference type="PANTHER" id="PTHR33285:SF55">
    <property type="entry name" value="PHYTOSULFOKINES 3"/>
    <property type="match status" value="1"/>
</dbReference>
<feature type="chain" id="PRO_5031592593" description="Phytosulfokine" evidence="10">
    <location>
        <begin position="21"/>
        <end position="71"/>
    </location>
</feature>
<gene>
    <name evidence="11" type="ORF">ZOSMA_114G00250</name>
</gene>
<keyword evidence="4 10" id="KW-0217">Developmental protein</keyword>
<comment type="function">
    <text evidence="1 10">Promotes plant cell differentiation, organogenesis and somatic embryogenesis as well as cell proliferation.</text>
</comment>
<dbReference type="EMBL" id="LFYR01000167">
    <property type="protein sequence ID" value="KMZ75428.1"/>
    <property type="molecule type" value="Genomic_DNA"/>
</dbReference>
<dbReference type="InterPro" id="IPR009438">
    <property type="entry name" value="Phytosulfokine"/>
</dbReference>
<evidence type="ECO:0000256" key="8">
    <source>
        <dbReference type="ARBA" id="ARBA00022782"/>
    </source>
</evidence>
<evidence type="ECO:0000256" key="7">
    <source>
        <dbReference type="ARBA" id="ARBA00022729"/>
    </source>
</evidence>
<dbReference type="Proteomes" id="UP000036987">
    <property type="component" value="Unassembled WGS sequence"/>
</dbReference>
<evidence type="ECO:0000313" key="12">
    <source>
        <dbReference type="Proteomes" id="UP000036987"/>
    </source>
</evidence>
<reference evidence="12" key="1">
    <citation type="journal article" date="2016" name="Nature">
        <title>The genome of the seagrass Zostera marina reveals angiosperm adaptation to the sea.</title>
        <authorList>
            <person name="Olsen J.L."/>
            <person name="Rouze P."/>
            <person name="Verhelst B."/>
            <person name="Lin Y.-C."/>
            <person name="Bayer T."/>
            <person name="Collen J."/>
            <person name="Dattolo E."/>
            <person name="De Paoli E."/>
            <person name="Dittami S."/>
            <person name="Maumus F."/>
            <person name="Michel G."/>
            <person name="Kersting A."/>
            <person name="Lauritano C."/>
            <person name="Lohaus R."/>
            <person name="Toepel M."/>
            <person name="Tonon T."/>
            <person name="Vanneste K."/>
            <person name="Amirebrahimi M."/>
            <person name="Brakel J."/>
            <person name="Bostroem C."/>
            <person name="Chovatia M."/>
            <person name="Grimwood J."/>
            <person name="Jenkins J.W."/>
            <person name="Jueterbock A."/>
            <person name="Mraz A."/>
            <person name="Stam W.T."/>
            <person name="Tice H."/>
            <person name="Bornberg-Bauer E."/>
            <person name="Green P.J."/>
            <person name="Pearson G.A."/>
            <person name="Procaccini G."/>
            <person name="Duarte C.M."/>
            <person name="Schmutz J."/>
            <person name="Reusch T.B.H."/>
            <person name="Van de Peer Y."/>
        </authorList>
    </citation>
    <scope>NUCLEOTIDE SEQUENCE [LARGE SCALE GENOMIC DNA]</scope>
    <source>
        <strain evidence="12">cv. Finnish</strain>
    </source>
</reference>
<accession>A0A0K9Q2D1</accession>
<organism evidence="11 12">
    <name type="scientific">Zostera marina</name>
    <name type="common">Eelgrass</name>
    <dbReference type="NCBI Taxonomy" id="29655"/>
    <lineage>
        <taxon>Eukaryota</taxon>
        <taxon>Viridiplantae</taxon>
        <taxon>Streptophyta</taxon>
        <taxon>Embryophyta</taxon>
        <taxon>Tracheophyta</taxon>
        <taxon>Spermatophyta</taxon>
        <taxon>Magnoliopsida</taxon>
        <taxon>Liliopsida</taxon>
        <taxon>Zosteraceae</taxon>
        <taxon>Zostera</taxon>
    </lineage>
</organism>
<keyword evidence="12" id="KW-1185">Reference proteome</keyword>
<feature type="signal peptide" evidence="10">
    <location>
        <begin position="1"/>
        <end position="20"/>
    </location>
</feature>